<gene>
    <name evidence="1" type="ORF">OWV82_002132</name>
</gene>
<evidence type="ECO:0000313" key="2">
    <source>
        <dbReference type="Proteomes" id="UP001164539"/>
    </source>
</evidence>
<dbReference type="Proteomes" id="UP001164539">
    <property type="component" value="Chromosome 1"/>
</dbReference>
<organism evidence="1 2">
    <name type="scientific">Melia azedarach</name>
    <name type="common">Chinaberry tree</name>
    <dbReference type="NCBI Taxonomy" id="155640"/>
    <lineage>
        <taxon>Eukaryota</taxon>
        <taxon>Viridiplantae</taxon>
        <taxon>Streptophyta</taxon>
        <taxon>Embryophyta</taxon>
        <taxon>Tracheophyta</taxon>
        <taxon>Spermatophyta</taxon>
        <taxon>Magnoliopsida</taxon>
        <taxon>eudicotyledons</taxon>
        <taxon>Gunneridae</taxon>
        <taxon>Pentapetalae</taxon>
        <taxon>rosids</taxon>
        <taxon>malvids</taxon>
        <taxon>Sapindales</taxon>
        <taxon>Meliaceae</taxon>
        <taxon>Melia</taxon>
    </lineage>
</organism>
<accession>A0ACC1Z0Q9</accession>
<protein>
    <submittedName>
        <fullName evidence="1">Pre-rRNA-processing protein ESF2</fullName>
    </submittedName>
</protein>
<proteinExistence type="predicted"/>
<evidence type="ECO:0000313" key="1">
    <source>
        <dbReference type="EMBL" id="KAJ4729333.1"/>
    </source>
</evidence>
<reference evidence="1 2" key="1">
    <citation type="journal article" date="2023" name="Science">
        <title>Complex scaffold remodeling in plant triterpene biosynthesis.</title>
        <authorList>
            <person name="De La Pena R."/>
            <person name="Hodgson H."/>
            <person name="Liu J.C."/>
            <person name="Stephenson M.J."/>
            <person name="Martin A.C."/>
            <person name="Owen C."/>
            <person name="Harkess A."/>
            <person name="Leebens-Mack J."/>
            <person name="Jimenez L.E."/>
            <person name="Osbourn A."/>
            <person name="Sattely E.S."/>
        </authorList>
    </citation>
    <scope>NUCLEOTIDE SEQUENCE [LARGE SCALE GENOMIC DNA]</scope>
    <source>
        <strain evidence="2">cv. JPN11</strain>
        <tissue evidence="1">Leaf</tissue>
    </source>
</reference>
<keyword evidence="2" id="KW-1185">Reference proteome</keyword>
<name>A0ACC1Z0Q9_MELAZ</name>
<comment type="caution">
    <text evidence="1">The sequence shown here is derived from an EMBL/GenBank/DDBJ whole genome shotgun (WGS) entry which is preliminary data.</text>
</comment>
<sequence>MGEKEHTDNGETINSGEEEQEVNLVGPPYEEKQKSGKEKSESRKSKKKQRLLEEAAKANQRGICYLSRIPPHMDHVKLRQILSQYGEIQRIYLAPEDPATRVPRKIENRKRDGGFQEQGFSEGWVEFSKKSVAKKVANMLNGEQIGGRKRSSFYYDLWNIKYLSKFKWDDLTAEIAYKNAIREQKLALEISAAKRERDFYLSKVDKSRALSSIEERLKKKQKVQEESQTHSEQPGSQQVKKVIRQFPQKQPVTDNATQARPRLSKDILAGVFGGS</sequence>
<dbReference type="EMBL" id="CM051394">
    <property type="protein sequence ID" value="KAJ4729333.1"/>
    <property type="molecule type" value="Genomic_DNA"/>
</dbReference>